<feature type="compositionally biased region" description="Basic and acidic residues" evidence="1">
    <location>
        <begin position="149"/>
        <end position="160"/>
    </location>
</feature>
<protein>
    <recommendedName>
        <fullName evidence="2">BEN domain-containing protein</fullName>
    </recommendedName>
</protein>
<sequence length="437" mass="48440">MLNGTPGNIYSSFCYLSDDGMDRPALSVQSYNFKVVVILYSKWLLELQLVSSVISLSDIYDDGTLYACPRVKVNIEGRVRIGERYPVTYSSSSDTPETAEVLDTGEYLLMMSRETELTQTPPSLPSTPSSPSSPESLPKSPFQIRKKIGRNDSKPKKARQEAVMLSIGDGIDDSYIFRSPSVSPELPHHLSAPTPPSPIYRPATPPTSTSTSTQTTPTHKEPTTFSIQHSLQAISKQLTISNTRLSEMGRIITSQGNIIKELVSKQKSQHVTPLPLTPVPPSMQSTPTTPRFHPGLPDLPLTPTTTQLIDSPLSQPLTVTPTSHRRTFPVHLFNDLPESVRLSEDDLSRLSCCGNIPGAFGVLLLKHFYPEQLRVYYSYRGGGKLSKRPLDDSRKTIIKRYVVALFPSVNTESAYHAMVVVKINQYLFRPVQPAQKV</sequence>
<keyword evidence="4" id="KW-1185">Reference proteome</keyword>
<evidence type="ECO:0000259" key="2">
    <source>
        <dbReference type="Pfam" id="PF10523"/>
    </source>
</evidence>
<proteinExistence type="predicted"/>
<dbReference type="Pfam" id="PF10523">
    <property type="entry name" value="BEN"/>
    <property type="match status" value="1"/>
</dbReference>
<feature type="compositionally biased region" description="Low complexity" evidence="1">
    <location>
        <begin position="117"/>
        <end position="141"/>
    </location>
</feature>
<dbReference type="InterPro" id="IPR018379">
    <property type="entry name" value="BEN_domain"/>
</dbReference>
<evidence type="ECO:0000313" key="4">
    <source>
        <dbReference type="Proteomes" id="UP000507470"/>
    </source>
</evidence>
<organism evidence="3 4">
    <name type="scientific">Mytilus coruscus</name>
    <name type="common">Sea mussel</name>
    <dbReference type="NCBI Taxonomy" id="42192"/>
    <lineage>
        <taxon>Eukaryota</taxon>
        <taxon>Metazoa</taxon>
        <taxon>Spiralia</taxon>
        <taxon>Lophotrochozoa</taxon>
        <taxon>Mollusca</taxon>
        <taxon>Bivalvia</taxon>
        <taxon>Autobranchia</taxon>
        <taxon>Pteriomorphia</taxon>
        <taxon>Mytilida</taxon>
        <taxon>Mytiloidea</taxon>
        <taxon>Mytilidae</taxon>
        <taxon>Mytilinae</taxon>
        <taxon>Mytilus</taxon>
    </lineage>
</organism>
<evidence type="ECO:0000256" key="1">
    <source>
        <dbReference type="SAM" id="MobiDB-lite"/>
    </source>
</evidence>
<name>A0A6J8A5P6_MYTCO</name>
<feature type="region of interest" description="Disordered" evidence="1">
    <location>
        <begin position="269"/>
        <end position="288"/>
    </location>
</feature>
<dbReference type="AlphaFoldDB" id="A0A6J8A5P6"/>
<feature type="compositionally biased region" description="Low complexity" evidence="1">
    <location>
        <begin position="206"/>
        <end position="217"/>
    </location>
</feature>
<feature type="domain" description="BEN" evidence="2">
    <location>
        <begin position="363"/>
        <end position="429"/>
    </location>
</feature>
<dbReference type="EMBL" id="CACVKT020000640">
    <property type="protein sequence ID" value="CAC5361628.1"/>
    <property type="molecule type" value="Genomic_DNA"/>
</dbReference>
<dbReference type="OrthoDB" id="9927103at2759"/>
<dbReference type="Proteomes" id="UP000507470">
    <property type="component" value="Unassembled WGS sequence"/>
</dbReference>
<feature type="region of interest" description="Disordered" evidence="1">
    <location>
        <begin position="184"/>
        <end position="224"/>
    </location>
</feature>
<feature type="region of interest" description="Disordered" evidence="1">
    <location>
        <begin position="116"/>
        <end position="161"/>
    </location>
</feature>
<dbReference type="GO" id="GO:0003677">
    <property type="term" value="F:DNA binding"/>
    <property type="evidence" value="ECO:0007669"/>
    <property type="project" value="InterPro"/>
</dbReference>
<accession>A0A6J8A5P6</accession>
<gene>
    <name evidence="3" type="ORF">MCOR_3700</name>
</gene>
<reference evidence="3 4" key="1">
    <citation type="submission" date="2020-06" db="EMBL/GenBank/DDBJ databases">
        <authorList>
            <person name="Li R."/>
            <person name="Bekaert M."/>
        </authorList>
    </citation>
    <scope>NUCLEOTIDE SEQUENCE [LARGE SCALE GENOMIC DNA]</scope>
    <source>
        <strain evidence="4">wild</strain>
    </source>
</reference>
<feature type="compositionally biased region" description="Pro residues" evidence="1">
    <location>
        <begin position="193"/>
        <end position="205"/>
    </location>
</feature>
<evidence type="ECO:0000313" key="3">
    <source>
        <dbReference type="EMBL" id="CAC5361628.1"/>
    </source>
</evidence>